<comment type="caution">
    <text evidence="2">The sequence shown here is derived from an EMBL/GenBank/DDBJ whole genome shotgun (WGS) entry which is preliminary data.</text>
</comment>
<proteinExistence type="predicted"/>
<dbReference type="Proteomes" id="UP000770661">
    <property type="component" value="Unassembled WGS sequence"/>
</dbReference>
<accession>A0A8J4YI13</accession>
<reference evidence="2" key="1">
    <citation type="submission" date="2020-07" db="EMBL/GenBank/DDBJ databases">
        <title>The High-quality genome of the commercially important snow crab, Chionoecetes opilio.</title>
        <authorList>
            <person name="Jeong J.-H."/>
            <person name="Ryu S."/>
        </authorList>
    </citation>
    <scope>NUCLEOTIDE SEQUENCE</scope>
    <source>
        <strain evidence="2">MADBK_172401_WGS</strain>
        <tissue evidence="2">Digestive gland</tissue>
    </source>
</reference>
<keyword evidence="3" id="KW-1185">Reference proteome</keyword>
<organism evidence="2 3">
    <name type="scientific">Chionoecetes opilio</name>
    <name type="common">Atlantic snow crab</name>
    <name type="synonym">Cancer opilio</name>
    <dbReference type="NCBI Taxonomy" id="41210"/>
    <lineage>
        <taxon>Eukaryota</taxon>
        <taxon>Metazoa</taxon>
        <taxon>Ecdysozoa</taxon>
        <taxon>Arthropoda</taxon>
        <taxon>Crustacea</taxon>
        <taxon>Multicrustacea</taxon>
        <taxon>Malacostraca</taxon>
        <taxon>Eumalacostraca</taxon>
        <taxon>Eucarida</taxon>
        <taxon>Decapoda</taxon>
        <taxon>Pleocyemata</taxon>
        <taxon>Brachyura</taxon>
        <taxon>Eubrachyura</taxon>
        <taxon>Majoidea</taxon>
        <taxon>Majidae</taxon>
        <taxon>Chionoecetes</taxon>
    </lineage>
</organism>
<feature type="region of interest" description="Disordered" evidence="1">
    <location>
        <begin position="1"/>
        <end position="20"/>
    </location>
</feature>
<dbReference type="AlphaFoldDB" id="A0A8J4YI13"/>
<dbReference type="EMBL" id="JACEEZ010007376">
    <property type="protein sequence ID" value="KAG0724101.1"/>
    <property type="molecule type" value="Genomic_DNA"/>
</dbReference>
<evidence type="ECO:0000313" key="3">
    <source>
        <dbReference type="Proteomes" id="UP000770661"/>
    </source>
</evidence>
<name>A0A8J4YI13_CHIOP</name>
<protein>
    <submittedName>
        <fullName evidence="2">Uncharacterized protein</fullName>
    </submittedName>
</protein>
<evidence type="ECO:0000313" key="2">
    <source>
        <dbReference type="EMBL" id="KAG0724101.1"/>
    </source>
</evidence>
<gene>
    <name evidence="2" type="ORF">GWK47_041337</name>
</gene>
<evidence type="ECO:0000256" key="1">
    <source>
        <dbReference type="SAM" id="MobiDB-lite"/>
    </source>
</evidence>
<sequence length="119" mass="13246">MSTLWKPIPGQRTRKLSSSPWTSPELLIGCGHSGLITKLRSMGVTGGLLHLLHDYLRKKISQRGGEQTHFGKNTRLELVSDKAVFLDPYYGMFFLTTPDAHPEAHAYADDCTLTSPGQY</sequence>